<reference evidence="2" key="1">
    <citation type="submission" date="2019-01" db="EMBL/GenBank/DDBJ databases">
        <title>Draft genome sequences of three monokaryotic isolates of the white-rot basidiomycete fungus Dichomitus squalens.</title>
        <authorList>
            <consortium name="DOE Joint Genome Institute"/>
            <person name="Lopez S.C."/>
            <person name="Andreopoulos B."/>
            <person name="Pangilinan J."/>
            <person name="Lipzen A."/>
            <person name="Riley R."/>
            <person name="Ahrendt S."/>
            <person name="Ng V."/>
            <person name="Barry K."/>
            <person name="Daum C."/>
            <person name="Grigoriev I.V."/>
            <person name="Hilden K.S."/>
            <person name="Makela M.R."/>
            <person name="de Vries R.P."/>
        </authorList>
    </citation>
    <scope>NUCLEOTIDE SEQUENCE [LARGE SCALE GENOMIC DNA]</scope>
    <source>
        <strain evidence="2">OM18370.1</strain>
    </source>
</reference>
<dbReference type="Pfam" id="PF20149">
    <property type="entry name" value="DUF6532"/>
    <property type="match status" value="1"/>
</dbReference>
<feature type="non-terminal residue" evidence="2">
    <location>
        <position position="1"/>
    </location>
</feature>
<dbReference type="OrthoDB" id="2739177at2759"/>
<organism evidence="2">
    <name type="scientific">Dichomitus squalens</name>
    <dbReference type="NCBI Taxonomy" id="114155"/>
    <lineage>
        <taxon>Eukaryota</taxon>
        <taxon>Fungi</taxon>
        <taxon>Dikarya</taxon>
        <taxon>Basidiomycota</taxon>
        <taxon>Agaricomycotina</taxon>
        <taxon>Agaricomycetes</taxon>
        <taxon>Polyporales</taxon>
        <taxon>Polyporaceae</taxon>
        <taxon>Dichomitus</taxon>
    </lineage>
</organism>
<dbReference type="AlphaFoldDB" id="A0A4V2JYI7"/>
<dbReference type="InterPro" id="IPR045341">
    <property type="entry name" value="DUF6532"/>
</dbReference>
<dbReference type="Proteomes" id="UP000292957">
    <property type="component" value="Unassembled WGS sequence"/>
</dbReference>
<name>A0A4V2JYI7_9APHY</name>
<evidence type="ECO:0000313" key="2">
    <source>
        <dbReference type="EMBL" id="TBU21273.1"/>
    </source>
</evidence>
<sequence length="232" mass="25882">AHDYIDEVKSLLTAAGSYYSCYLFTDDLFPGPSKQRELVTRAWNAACAACETPPLYVLSERMIRIIGSRKSYTFDVATGHKEKYSEHALIGRSLEIAFFSNTRTGVGFLHPEFFDPIPDQALAFVHTFIHAHICEWFTGRRIREDFSEVKNATFYAGFLADLQSYGSKNPSAWLNIRKRMYSSAFTASGRATLRAQITRVSTFAMEAATAELEGRTGLTDSETEGEARAGGL</sequence>
<dbReference type="EMBL" id="ML143637">
    <property type="protein sequence ID" value="TBU21273.1"/>
    <property type="molecule type" value="Genomic_DNA"/>
</dbReference>
<protein>
    <recommendedName>
        <fullName evidence="1">DUF6532 domain-containing protein</fullName>
    </recommendedName>
</protein>
<proteinExistence type="predicted"/>
<evidence type="ECO:0000259" key="1">
    <source>
        <dbReference type="Pfam" id="PF20149"/>
    </source>
</evidence>
<feature type="domain" description="DUF6532" evidence="1">
    <location>
        <begin position="72"/>
        <end position="164"/>
    </location>
</feature>
<gene>
    <name evidence="2" type="ORF">BD311DRAFT_678795</name>
</gene>
<accession>A0A4V2JYI7</accession>